<proteinExistence type="predicted"/>
<evidence type="ECO:0000256" key="1">
    <source>
        <dbReference type="SAM" id="Phobius"/>
    </source>
</evidence>
<dbReference type="EMBL" id="DF196821">
    <property type="protein sequence ID" value="GAD31983.1"/>
    <property type="molecule type" value="Genomic_DNA"/>
</dbReference>
<dbReference type="AlphaFoldDB" id="V5F765"/>
<gene>
    <name evidence="2" type="ORF">PLEI_3649</name>
</gene>
<dbReference type="HOGENOM" id="CLU_3314348_0_0_6"/>
<keyword evidence="1" id="KW-0472">Membrane</keyword>
<protein>
    <submittedName>
        <fullName evidence="2">Uncharacterized protein</fullName>
    </submittedName>
</protein>
<keyword evidence="1" id="KW-1133">Transmembrane helix</keyword>
<sequence length="39" mass="4355">MAQNNIRLSFYGDVVQQTVTVFIPSGSAAYLFLGQFNRT</sequence>
<keyword evidence="1" id="KW-0812">Transmembrane</keyword>
<evidence type="ECO:0000313" key="3">
    <source>
        <dbReference type="Proteomes" id="UP000030675"/>
    </source>
</evidence>
<dbReference type="Proteomes" id="UP000030675">
    <property type="component" value="Unassembled WGS sequence"/>
</dbReference>
<reference evidence="3" key="1">
    <citation type="submission" date="2012-12" db="EMBL/GenBank/DDBJ databases">
        <title>Genome Sequence of Photobacterium leiognathi lrivu.4.1.</title>
        <authorList>
            <person name="Urbanczyk H."/>
            <person name="Ogura Y."/>
            <person name="Hayashi T."/>
            <person name="Dunlap P.V."/>
        </authorList>
    </citation>
    <scope>NUCLEOTIDE SEQUENCE [LARGE SCALE GENOMIC DNA]</scope>
    <source>
        <strain evidence="3">lrivu.4.1</strain>
    </source>
</reference>
<organism evidence="2 3">
    <name type="scientific">Photobacterium leiognathi lrivu.4.1</name>
    <dbReference type="NCBI Taxonomy" id="1248232"/>
    <lineage>
        <taxon>Bacteria</taxon>
        <taxon>Pseudomonadati</taxon>
        <taxon>Pseudomonadota</taxon>
        <taxon>Gammaproteobacteria</taxon>
        <taxon>Vibrionales</taxon>
        <taxon>Vibrionaceae</taxon>
        <taxon>Photobacterium</taxon>
    </lineage>
</organism>
<evidence type="ECO:0000313" key="2">
    <source>
        <dbReference type="EMBL" id="GAD31983.1"/>
    </source>
</evidence>
<accession>V5F765</accession>
<name>V5F765_PHOLE</name>
<feature type="transmembrane region" description="Helical" evidence="1">
    <location>
        <begin position="14"/>
        <end position="33"/>
    </location>
</feature>